<dbReference type="AlphaFoldDB" id="A0AA86NIM3"/>
<dbReference type="Proteomes" id="UP001642409">
    <property type="component" value="Unassembled WGS sequence"/>
</dbReference>
<organism evidence="2">
    <name type="scientific">Hexamita inflata</name>
    <dbReference type="NCBI Taxonomy" id="28002"/>
    <lineage>
        <taxon>Eukaryota</taxon>
        <taxon>Metamonada</taxon>
        <taxon>Diplomonadida</taxon>
        <taxon>Hexamitidae</taxon>
        <taxon>Hexamitinae</taxon>
        <taxon>Hexamita</taxon>
    </lineage>
</organism>
<dbReference type="EMBL" id="CAXDID020000221">
    <property type="protein sequence ID" value="CAL6058468.1"/>
    <property type="molecule type" value="Genomic_DNA"/>
</dbReference>
<gene>
    <name evidence="3" type="ORF">HINF_LOCUS48284</name>
    <name evidence="2" type="ORF">HINF_LOCUS7388</name>
</gene>
<proteinExistence type="predicted"/>
<feature type="coiled-coil region" evidence="1">
    <location>
        <begin position="171"/>
        <end position="223"/>
    </location>
</feature>
<keyword evidence="4" id="KW-1185">Reference proteome</keyword>
<dbReference type="EMBL" id="CATOUU010000184">
    <property type="protein sequence ID" value="CAI9919743.1"/>
    <property type="molecule type" value="Genomic_DNA"/>
</dbReference>
<name>A0AA86NIM3_9EUKA</name>
<evidence type="ECO:0000256" key="1">
    <source>
        <dbReference type="SAM" id="Coils"/>
    </source>
</evidence>
<reference evidence="2" key="1">
    <citation type="submission" date="2023-06" db="EMBL/GenBank/DDBJ databases">
        <authorList>
            <person name="Kurt Z."/>
        </authorList>
    </citation>
    <scope>NUCLEOTIDE SEQUENCE</scope>
</reference>
<evidence type="ECO:0000313" key="2">
    <source>
        <dbReference type="EMBL" id="CAI9919743.1"/>
    </source>
</evidence>
<sequence length="389" mass="45440">MSSNQISKRKEIKERCRSILHGPVSAQPPKPETIKPVKQIEMFKNNPLVFRVPDRSDFNKMPPVEPAPFIIDLNVKPKNETAEMLEQYKQKALQQSQDFLAPFLEEIAEQEALHNPGIKEYHIRRYMELELQKAICEAQLCEEIVMLIYNTARQSAQIHLNKIFKPFVTDVSDQQKTINELKEKNRKMEIQQKSILMRLKSKVQNVEQNAKTEKKESKSEKLEIKRVELMELVAQLKQYQEGNSSKKTKLVLYNEGQDYADNPFKKQFEIIGQILKTCEMVDQQVAKKVKSELNIIVAVQIAQTYQQQLEKIKNQAILEATQRIDEIASIMAQSAELFTNRFLQQLIQLEKDHLKKLHLAQEIEEIDILQDQLCKRKAVVEEEMIRDQE</sequence>
<comment type="caution">
    <text evidence="2">The sequence shown here is derived from an EMBL/GenBank/DDBJ whole genome shotgun (WGS) entry which is preliminary data.</text>
</comment>
<protein>
    <submittedName>
        <fullName evidence="3">Hypothetical_protein</fullName>
    </submittedName>
</protein>
<keyword evidence="1" id="KW-0175">Coiled coil</keyword>
<accession>A0AA86NIM3</accession>
<evidence type="ECO:0000313" key="3">
    <source>
        <dbReference type="EMBL" id="CAL6058468.1"/>
    </source>
</evidence>
<evidence type="ECO:0000313" key="4">
    <source>
        <dbReference type="Proteomes" id="UP001642409"/>
    </source>
</evidence>
<reference evidence="3 4" key="2">
    <citation type="submission" date="2024-07" db="EMBL/GenBank/DDBJ databases">
        <authorList>
            <person name="Akdeniz Z."/>
        </authorList>
    </citation>
    <scope>NUCLEOTIDE SEQUENCE [LARGE SCALE GENOMIC DNA]</scope>
</reference>